<name>A0A2M3ZMQ1_9DIPT</name>
<proteinExistence type="predicted"/>
<dbReference type="AlphaFoldDB" id="A0A2M3ZMQ1"/>
<sequence>MLTFLIVCLFLFDLRISLYCLLLPTTLFRKSYVSKFLFEGLGEKTRRGWDWQNDTKYTQDLLKKNLF</sequence>
<reference evidence="1" key="1">
    <citation type="submission" date="2018-01" db="EMBL/GenBank/DDBJ databases">
        <title>An insight into the sialome of Amazonian anophelines.</title>
        <authorList>
            <person name="Ribeiro J.M."/>
            <person name="Scarpassa V."/>
            <person name="Calvo E."/>
        </authorList>
    </citation>
    <scope>NUCLEOTIDE SEQUENCE</scope>
    <source>
        <tissue evidence="1">Salivary glands</tissue>
    </source>
</reference>
<evidence type="ECO:0000313" key="1">
    <source>
        <dbReference type="EMBL" id="MBW29789.1"/>
    </source>
</evidence>
<protein>
    <submittedName>
        <fullName evidence="1">Putative secreted peptide</fullName>
    </submittedName>
</protein>
<dbReference type="EMBL" id="GGFM01009038">
    <property type="protein sequence ID" value="MBW29789.1"/>
    <property type="molecule type" value="Transcribed_RNA"/>
</dbReference>
<accession>A0A2M3ZMQ1</accession>
<organism evidence="1">
    <name type="scientific">Anopheles braziliensis</name>
    <dbReference type="NCBI Taxonomy" id="58242"/>
    <lineage>
        <taxon>Eukaryota</taxon>
        <taxon>Metazoa</taxon>
        <taxon>Ecdysozoa</taxon>
        <taxon>Arthropoda</taxon>
        <taxon>Hexapoda</taxon>
        <taxon>Insecta</taxon>
        <taxon>Pterygota</taxon>
        <taxon>Neoptera</taxon>
        <taxon>Endopterygota</taxon>
        <taxon>Diptera</taxon>
        <taxon>Nematocera</taxon>
        <taxon>Culicoidea</taxon>
        <taxon>Culicidae</taxon>
        <taxon>Anophelinae</taxon>
        <taxon>Anopheles</taxon>
    </lineage>
</organism>